<proteinExistence type="predicted"/>
<dbReference type="AlphaFoldDB" id="A0A0A2EC29"/>
<evidence type="ECO:0000313" key="6">
    <source>
        <dbReference type="Proteomes" id="UP000030103"/>
    </source>
</evidence>
<protein>
    <submittedName>
        <fullName evidence="5">GntR family transcriptional regulator</fullName>
    </submittedName>
</protein>
<organism evidence="5 6">
    <name type="scientific">Porphyromonas macacae</name>
    <dbReference type="NCBI Taxonomy" id="28115"/>
    <lineage>
        <taxon>Bacteria</taxon>
        <taxon>Pseudomonadati</taxon>
        <taxon>Bacteroidota</taxon>
        <taxon>Bacteroidia</taxon>
        <taxon>Bacteroidales</taxon>
        <taxon>Porphyromonadaceae</taxon>
        <taxon>Porphyromonas</taxon>
    </lineage>
</organism>
<accession>A0A0A2EC29</accession>
<dbReference type="Pfam" id="PF00392">
    <property type="entry name" value="GntR"/>
    <property type="match status" value="1"/>
</dbReference>
<dbReference type="RefSeq" id="WP_036873018.1">
    <property type="nucleotide sequence ID" value="NZ_JASBZX010000006.1"/>
</dbReference>
<keyword evidence="2" id="KW-0238">DNA-binding</keyword>
<dbReference type="InterPro" id="IPR036388">
    <property type="entry name" value="WH-like_DNA-bd_sf"/>
</dbReference>
<dbReference type="CDD" id="cd07377">
    <property type="entry name" value="WHTH_GntR"/>
    <property type="match status" value="1"/>
</dbReference>
<dbReference type="PANTHER" id="PTHR38445">
    <property type="entry name" value="HTH-TYPE TRANSCRIPTIONAL REPRESSOR YTRA"/>
    <property type="match status" value="1"/>
</dbReference>
<evidence type="ECO:0000259" key="4">
    <source>
        <dbReference type="PROSITE" id="PS50949"/>
    </source>
</evidence>
<evidence type="ECO:0000256" key="2">
    <source>
        <dbReference type="ARBA" id="ARBA00023125"/>
    </source>
</evidence>
<dbReference type="OrthoDB" id="362473at2"/>
<gene>
    <name evidence="5" type="ORF">HQ47_02355</name>
</gene>
<dbReference type="PANTHER" id="PTHR38445:SF10">
    <property type="entry name" value="GNTR-FAMILY TRANSCRIPTIONAL REGULATOR"/>
    <property type="match status" value="1"/>
</dbReference>
<dbReference type="Proteomes" id="UP000030103">
    <property type="component" value="Unassembled WGS sequence"/>
</dbReference>
<dbReference type="GO" id="GO:0003677">
    <property type="term" value="F:DNA binding"/>
    <property type="evidence" value="ECO:0007669"/>
    <property type="project" value="UniProtKB-KW"/>
</dbReference>
<dbReference type="SMART" id="SM00345">
    <property type="entry name" value="HTH_GNTR"/>
    <property type="match status" value="1"/>
</dbReference>
<dbReference type="GO" id="GO:0003700">
    <property type="term" value="F:DNA-binding transcription factor activity"/>
    <property type="evidence" value="ECO:0007669"/>
    <property type="project" value="InterPro"/>
</dbReference>
<evidence type="ECO:0000256" key="1">
    <source>
        <dbReference type="ARBA" id="ARBA00023015"/>
    </source>
</evidence>
<evidence type="ECO:0000313" key="5">
    <source>
        <dbReference type="EMBL" id="KGN75202.1"/>
    </source>
</evidence>
<sequence>MIFLEDQPIFLQIAEWISDRILDGTYPTGSNVPSVRELAVRMEVNPNTAMRAVERLQRDGLIYPKRGIGFYVDASARERILVKRMERFKNERVPQLVTEMRLLNISLEKLCKLTEDELNRQHTEGEK</sequence>
<evidence type="ECO:0000256" key="3">
    <source>
        <dbReference type="ARBA" id="ARBA00023163"/>
    </source>
</evidence>
<keyword evidence="1" id="KW-0805">Transcription regulation</keyword>
<dbReference type="Gene3D" id="1.10.10.10">
    <property type="entry name" value="Winged helix-like DNA-binding domain superfamily/Winged helix DNA-binding domain"/>
    <property type="match status" value="1"/>
</dbReference>
<dbReference type="eggNOG" id="COG1725">
    <property type="taxonomic scope" value="Bacteria"/>
</dbReference>
<feature type="domain" description="HTH gntR-type" evidence="4">
    <location>
        <begin position="7"/>
        <end position="75"/>
    </location>
</feature>
<dbReference type="InterPro" id="IPR036390">
    <property type="entry name" value="WH_DNA-bd_sf"/>
</dbReference>
<reference evidence="5 6" key="1">
    <citation type="submission" date="2014-09" db="EMBL/GenBank/DDBJ databases">
        <title>Draft Genome Sequence of Porphyromonas macacae COT-192_OH2859.</title>
        <authorList>
            <person name="Wallis C."/>
            <person name="Deusch O."/>
            <person name="O'Flynn C."/>
            <person name="Davis I."/>
            <person name="Horsfall A."/>
            <person name="Kirkwood N."/>
            <person name="Harris S."/>
            <person name="Eisen J.A."/>
            <person name="Coil D.A."/>
            <person name="Darling A.E."/>
            <person name="Jospin G."/>
            <person name="Alexiev A."/>
        </authorList>
    </citation>
    <scope>NUCLEOTIDE SEQUENCE [LARGE SCALE GENOMIC DNA]</scope>
    <source>
        <strain evidence="6">COT-192 OH2859</strain>
    </source>
</reference>
<name>A0A0A2EC29_9PORP</name>
<dbReference type="EMBL" id="JRFA01000008">
    <property type="protein sequence ID" value="KGN75202.1"/>
    <property type="molecule type" value="Genomic_DNA"/>
</dbReference>
<dbReference type="InterPro" id="IPR000524">
    <property type="entry name" value="Tscrpt_reg_HTH_GntR"/>
</dbReference>
<dbReference type="PROSITE" id="PS50949">
    <property type="entry name" value="HTH_GNTR"/>
    <property type="match status" value="1"/>
</dbReference>
<comment type="caution">
    <text evidence="5">The sequence shown here is derived from an EMBL/GenBank/DDBJ whole genome shotgun (WGS) entry which is preliminary data.</text>
</comment>
<keyword evidence="6" id="KW-1185">Reference proteome</keyword>
<dbReference type="STRING" id="28115.HQ47_02355"/>
<keyword evidence="3" id="KW-0804">Transcription</keyword>
<dbReference type="SUPFAM" id="SSF46785">
    <property type="entry name" value="Winged helix' DNA-binding domain"/>
    <property type="match status" value="1"/>
</dbReference>